<accession>A0A1L7GYI0</accession>
<keyword evidence="2" id="KW-0614">Plasmid</keyword>
<proteinExistence type="predicted"/>
<feature type="transmembrane region" description="Helical" evidence="1">
    <location>
        <begin position="120"/>
        <end position="142"/>
    </location>
</feature>
<dbReference type="AlphaFoldDB" id="A0A1L7GYI0"/>
<evidence type="ECO:0008006" key="4">
    <source>
        <dbReference type="Google" id="ProtNLM"/>
    </source>
</evidence>
<dbReference type="RefSeq" id="WP_075667796.1">
    <property type="nucleotide sequence ID" value="NZ_CP019032.1"/>
</dbReference>
<keyword evidence="1" id="KW-0812">Transmembrane</keyword>
<gene>
    <name evidence="2" type="ORF">BUW47_11380</name>
</gene>
<geneLocation type="plasmid" evidence="3">
    <name>psnu175-3</name>
</geneLocation>
<keyword evidence="1" id="KW-0472">Membrane</keyword>
<dbReference type="EMBL" id="CP019032">
    <property type="protein sequence ID" value="APU47018.1"/>
    <property type="molecule type" value="Genomic_DNA"/>
</dbReference>
<dbReference type="OrthoDB" id="2048079at2"/>
<protein>
    <recommendedName>
        <fullName evidence="4">DUF3592 domain-containing protein</fullName>
    </recommendedName>
</protein>
<dbReference type="Proteomes" id="UP000185427">
    <property type="component" value="Plasmid pSNU175-3"/>
</dbReference>
<feature type="transmembrane region" description="Helical" evidence="1">
    <location>
        <begin position="7"/>
        <end position="28"/>
    </location>
</feature>
<evidence type="ECO:0000256" key="1">
    <source>
        <dbReference type="SAM" id="Phobius"/>
    </source>
</evidence>
<evidence type="ECO:0000313" key="3">
    <source>
        <dbReference type="Proteomes" id="UP000185427"/>
    </source>
</evidence>
<keyword evidence="1" id="KW-1133">Transmembrane helix</keyword>
<organism evidence="2 3">
    <name type="scientific">Limosilactobacillus fermentum</name>
    <name type="common">Lactobacillus fermentum</name>
    <dbReference type="NCBI Taxonomy" id="1613"/>
    <lineage>
        <taxon>Bacteria</taxon>
        <taxon>Bacillati</taxon>
        <taxon>Bacillota</taxon>
        <taxon>Bacilli</taxon>
        <taxon>Lactobacillales</taxon>
        <taxon>Lactobacillaceae</taxon>
        <taxon>Limosilactobacillus</taxon>
    </lineage>
</organism>
<reference evidence="2 3" key="1">
    <citation type="submission" date="2016-12" db="EMBL/GenBank/DDBJ databases">
        <title>Complete Genome Sequence of Lactobacillus fermentum Strain SNUV175, a Probiotic for Treatment of Bacterial Vaginosis.</title>
        <authorList>
            <person name="Lee S."/>
            <person name="You H.J."/>
            <person name="Kwon B."/>
            <person name="Ko G."/>
        </authorList>
    </citation>
    <scope>NUCLEOTIDE SEQUENCE [LARGE SCALE GENOMIC DNA]</scope>
    <source>
        <strain evidence="2 3">SNUV175</strain>
        <plasmid evidence="3">psnu175-3</plasmid>
    </source>
</reference>
<name>A0A1L7GYI0_LIMFE</name>
<evidence type="ECO:0000313" key="2">
    <source>
        <dbReference type="EMBL" id="APU47018.1"/>
    </source>
</evidence>
<sequence length="228" mass="25751">MKKILSLFGWIFLLLGVTLIGIGSLAYWRTSQLQAKGESATARITDIVTYHESGNRYSHHSQDSRHHDVYIDYRYHGQRYTDIRLDTYTSSMQIGKKIKILINPQAPANPTIPGAGILNLTIWGGIGLVFTILGSIFLKYVFADRGRRRLKKTGRQVTAIVSAITDSHVTLNGVVGKIIECYYEEADERYHFESAPVFNSTALHGLNVGDTIYVYVDPNNYSHYYVEV</sequence>